<feature type="transmembrane region" description="Helical" evidence="1">
    <location>
        <begin position="88"/>
        <end position="108"/>
    </location>
</feature>
<reference evidence="2" key="1">
    <citation type="submission" date="2021-06" db="EMBL/GenBank/DDBJ databases">
        <authorList>
            <person name="Hodson N. C."/>
            <person name="Mongue J. A."/>
            <person name="Jaron S. K."/>
        </authorList>
    </citation>
    <scope>NUCLEOTIDE SEQUENCE</scope>
</reference>
<feature type="transmembrane region" description="Helical" evidence="1">
    <location>
        <begin position="34"/>
        <end position="55"/>
    </location>
</feature>
<dbReference type="EMBL" id="CAJVCH010556794">
    <property type="protein sequence ID" value="CAG7830624.1"/>
    <property type="molecule type" value="Genomic_DNA"/>
</dbReference>
<keyword evidence="3" id="KW-1185">Reference proteome</keyword>
<sequence length="163" mass="18432">MVSSTADPTTSPTTSPMELSPEEFLSIFCDRYTKWHSCAIVGIFVGSLVLVYSIWSLNRRREWFRGYEEYQNLDDNSVRRKISLYRRLFLCIVAVSIFMITTVFSVLVASQAHILGSKEPYNGLKPGAIAYIVTLGFGIGLFALGIFAKVILKPMEEFIREIS</sequence>
<proteinExistence type="predicted"/>
<dbReference type="Proteomes" id="UP000708208">
    <property type="component" value="Unassembled WGS sequence"/>
</dbReference>
<protein>
    <submittedName>
        <fullName evidence="2">Uncharacterized protein</fullName>
    </submittedName>
</protein>
<organism evidence="2 3">
    <name type="scientific">Allacma fusca</name>
    <dbReference type="NCBI Taxonomy" id="39272"/>
    <lineage>
        <taxon>Eukaryota</taxon>
        <taxon>Metazoa</taxon>
        <taxon>Ecdysozoa</taxon>
        <taxon>Arthropoda</taxon>
        <taxon>Hexapoda</taxon>
        <taxon>Collembola</taxon>
        <taxon>Symphypleona</taxon>
        <taxon>Sminthuridae</taxon>
        <taxon>Allacma</taxon>
    </lineage>
</organism>
<evidence type="ECO:0000256" key="1">
    <source>
        <dbReference type="SAM" id="Phobius"/>
    </source>
</evidence>
<feature type="transmembrane region" description="Helical" evidence="1">
    <location>
        <begin position="128"/>
        <end position="152"/>
    </location>
</feature>
<comment type="caution">
    <text evidence="2">The sequence shown here is derived from an EMBL/GenBank/DDBJ whole genome shotgun (WGS) entry which is preliminary data.</text>
</comment>
<dbReference type="AlphaFoldDB" id="A0A8J2PRC0"/>
<name>A0A8J2PRC0_9HEXA</name>
<evidence type="ECO:0000313" key="3">
    <source>
        <dbReference type="Proteomes" id="UP000708208"/>
    </source>
</evidence>
<gene>
    <name evidence="2" type="ORF">AFUS01_LOCUS40415</name>
</gene>
<accession>A0A8J2PRC0</accession>
<keyword evidence="1" id="KW-1133">Transmembrane helix</keyword>
<evidence type="ECO:0000313" key="2">
    <source>
        <dbReference type="EMBL" id="CAG7830624.1"/>
    </source>
</evidence>
<keyword evidence="1" id="KW-0472">Membrane</keyword>
<keyword evidence="1" id="KW-0812">Transmembrane</keyword>